<dbReference type="InterPro" id="IPR017969">
    <property type="entry name" value="Heavy-metal-associated_CS"/>
</dbReference>
<name>A0A2T0VGU5_9MICO</name>
<sequence>MTDTSTSLTDLGLTAKDVVRDDSVGCGGGCNCTCGANDSAEQESIADTAISPEGPVSANYAVLGMTCAHCVSSVREELSEISGVLDVTVVLNVGGASSVTVTSAAALDSAAVTAAVTEAGYELASTAS</sequence>
<keyword evidence="1" id="KW-0479">Metal-binding</keyword>
<dbReference type="EMBL" id="PVTL01000002">
    <property type="protein sequence ID" value="PRY69391.1"/>
    <property type="molecule type" value="Genomic_DNA"/>
</dbReference>
<dbReference type="SUPFAM" id="SSF55008">
    <property type="entry name" value="HMA, heavy metal-associated domain"/>
    <property type="match status" value="1"/>
</dbReference>
<reference evidence="3 4" key="1">
    <citation type="submission" date="2018-03" db="EMBL/GenBank/DDBJ databases">
        <title>Genomic Encyclopedia of Type Strains, Phase III (KMG-III): the genomes of soil and plant-associated and newly described type strains.</title>
        <authorList>
            <person name="Whitman W."/>
        </authorList>
    </citation>
    <scope>NUCLEOTIDE SEQUENCE [LARGE SCALE GENOMIC DNA]</scope>
    <source>
        <strain evidence="3 4">CGMCC 1.12484</strain>
    </source>
</reference>
<evidence type="ECO:0000313" key="4">
    <source>
        <dbReference type="Proteomes" id="UP000237983"/>
    </source>
</evidence>
<evidence type="ECO:0000259" key="2">
    <source>
        <dbReference type="PROSITE" id="PS50846"/>
    </source>
</evidence>
<dbReference type="OrthoDB" id="9813965at2"/>
<comment type="caution">
    <text evidence="3">The sequence shown here is derived from an EMBL/GenBank/DDBJ whole genome shotgun (WGS) entry which is preliminary data.</text>
</comment>
<dbReference type="AlphaFoldDB" id="A0A2T0VGU5"/>
<dbReference type="CDD" id="cd00371">
    <property type="entry name" value="HMA"/>
    <property type="match status" value="1"/>
</dbReference>
<accession>A0A2T0VGU5</accession>
<gene>
    <name evidence="3" type="ORF">B0I08_10263</name>
</gene>
<feature type="domain" description="HMA" evidence="2">
    <location>
        <begin position="56"/>
        <end position="124"/>
    </location>
</feature>
<dbReference type="Proteomes" id="UP000237983">
    <property type="component" value="Unassembled WGS sequence"/>
</dbReference>
<dbReference type="Gene3D" id="3.30.70.100">
    <property type="match status" value="1"/>
</dbReference>
<dbReference type="RefSeq" id="WP_106210153.1">
    <property type="nucleotide sequence ID" value="NZ_PVTL01000002.1"/>
</dbReference>
<evidence type="ECO:0000256" key="1">
    <source>
        <dbReference type="ARBA" id="ARBA00022723"/>
    </source>
</evidence>
<keyword evidence="4" id="KW-1185">Reference proteome</keyword>
<dbReference type="GO" id="GO:0046872">
    <property type="term" value="F:metal ion binding"/>
    <property type="evidence" value="ECO:0007669"/>
    <property type="project" value="UniProtKB-KW"/>
</dbReference>
<protein>
    <submittedName>
        <fullName evidence="3">Copper chaperone CopZ</fullName>
    </submittedName>
</protein>
<evidence type="ECO:0000313" key="3">
    <source>
        <dbReference type="EMBL" id="PRY69391.1"/>
    </source>
</evidence>
<dbReference type="PROSITE" id="PS50846">
    <property type="entry name" value="HMA_2"/>
    <property type="match status" value="1"/>
</dbReference>
<proteinExistence type="predicted"/>
<dbReference type="InterPro" id="IPR006121">
    <property type="entry name" value="HMA_dom"/>
</dbReference>
<dbReference type="InterPro" id="IPR036163">
    <property type="entry name" value="HMA_dom_sf"/>
</dbReference>
<dbReference type="Pfam" id="PF00403">
    <property type="entry name" value="HMA"/>
    <property type="match status" value="1"/>
</dbReference>
<organism evidence="3 4">
    <name type="scientific">Glaciihabitans tibetensis</name>
    <dbReference type="NCBI Taxonomy" id="1266600"/>
    <lineage>
        <taxon>Bacteria</taxon>
        <taxon>Bacillati</taxon>
        <taxon>Actinomycetota</taxon>
        <taxon>Actinomycetes</taxon>
        <taxon>Micrococcales</taxon>
        <taxon>Microbacteriaceae</taxon>
        <taxon>Glaciihabitans</taxon>
    </lineage>
</organism>
<dbReference type="PROSITE" id="PS01047">
    <property type="entry name" value="HMA_1"/>
    <property type="match status" value="1"/>
</dbReference>